<comment type="subcellular location">
    <subcellularLocation>
        <location evidence="1">Nucleus</location>
        <location evidence="1">Nuclear pore complex</location>
    </subcellularLocation>
</comment>
<keyword evidence="6" id="KW-0906">Nuclear pore complex</keyword>
<feature type="compositionally biased region" description="Acidic residues" evidence="8">
    <location>
        <begin position="17"/>
        <end position="26"/>
    </location>
</feature>
<evidence type="ECO:0000256" key="6">
    <source>
        <dbReference type="ARBA" id="ARBA00023132"/>
    </source>
</evidence>
<feature type="region of interest" description="Disordered" evidence="8">
    <location>
        <begin position="1"/>
        <end position="66"/>
    </location>
</feature>
<keyword evidence="2" id="KW-0813">Transport</keyword>
<evidence type="ECO:0000256" key="1">
    <source>
        <dbReference type="ARBA" id="ARBA00004567"/>
    </source>
</evidence>
<feature type="compositionally biased region" description="Basic and acidic residues" evidence="8">
    <location>
        <begin position="33"/>
        <end position="42"/>
    </location>
</feature>
<feature type="compositionally biased region" description="Polar residues" evidence="8">
    <location>
        <begin position="1"/>
        <end position="10"/>
    </location>
</feature>
<dbReference type="Pfam" id="PF08911">
    <property type="entry name" value="NUP50"/>
    <property type="match status" value="1"/>
</dbReference>
<dbReference type="EMBL" id="JH668393">
    <property type="protein sequence ID" value="KAG6450781.1"/>
    <property type="molecule type" value="Genomic_DNA"/>
</dbReference>
<dbReference type="AlphaFoldDB" id="A0A921Z3E8"/>
<dbReference type="Proteomes" id="UP000791440">
    <property type="component" value="Unassembled WGS sequence"/>
</dbReference>
<evidence type="ECO:0000256" key="7">
    <source>
        <dbReference type="ARBA" id="ARBA00023242"/>
    </source>
</evidence>
<evidence type="ECO:0000313" key="11">
    <source>
        <dbReference type="Proteomes" id="UP000791440"/>
    </source>
</evidence>
<feature type="domain" description="RanBD1" evidence="9">
    <location>
        <begin position="519"/>
        <end position="629"/>
    </location>
</feature>
<reference evidence="10" key="2">
    <citation type="submission" date="2020-12" db="EMBL/GenBank/DDBJ databases">
        <authorList>
            <person name="Kanost M."/>
        </authorList>
    </citation>
    <scope>NUCLEOTIDE SEQUENCE</scope>
</reference>
<keyword evidence="11" id="KW-1185">Reference proteome</keyword>
<dbReference type="Pfam" id="PF00638">
    <property type="entry name" value="Ran_BP1"/>
    <property type="match status" value="1"/>
</dbReference>
<name>A0A921Z3E8_MANSE</name>
<dbReference type="SUPFAM" id="SSF50729">
    <property type="entry name" value="PH domain-like"/>
    <property type="match status" value="1"/>
</dbReference>
<dbReference type="Gene3D" id="2.30.29.30">
    <property type="entry name" value="Pleckstrin-homology domain (PH domain)/Phosphotyrosine-binding domain (PTB)"/>
    <property type="match status" value="1"/>
</dbReference>
<evidence type="ECO:0000256" key="2">
    <source>
        <dbReference type="ARBA" id="ARBA00022448"/>
    </source>
</evidence>
<evidence type="ECO:0000256" key="4">
    <source>
        <dbReference type="ARBA" id="ARBA00022927"/>
    </source>
</evidence>
<protein>
    <recommendedName>
        <fullName evidence="9">RanBD1 domain-containing protein</fullName>
    </recommendedName>
</protein>
<dbReference type="GO" id="GO:0005643">
    <property type="term" value="C:nuclear pore"/>
    <property type="evidence" value="ECO:0007669"/>
    <property type="project" value="UniProtKB-SubCell"/>
</dbReference>
<dbReference type="InterPro" id="IPR053074">
    <property type="entry name" value="NPC_Nucleoporin"/>
</dbReference>
<evidence type="ECO:0000256" key="5">
    <source>
        <dbReference type="ARBA" id="ARBA00023010"/>
    </source>
</evidence>
<dbReference type="InterPro" id="IPR000156">
    <property type="entry name" value="Ran_bind_dom"/>
</dbReference>
<dbReference type="GO" id="GO:0015031">
    <property type="term" value="P:protein transport"/>
    <property type="evidence" value="ECO:0007669"/>
    <property type="project" value="UniProtKB-KW"/>
</dbReference>
<sequence>MSVKRQATTELNHENWDQEDPEEQDEVGTFKTASKEALEKRVIRTAKRRTQASGDETRKGVFSGFGGFNKTQPSSFDFLANLTNGNKNANNDKTTKSDTPVSSNLFSSKPGIFGTTSSPVKSLSGSSNTQTTGNLFSTSPITSSSVFTAIKADSTVKDSPFKIQPATSSGDTNADNSQLSKVAATSPVTSNIFGISSTSGTATIPGKSLFASTNNTLFKTQPTSSAAVLNTNAATNINNAEKKSDDKSNEKKITYYTKLKGLNESVLDWIKKHVEETPLCILTPIFKDYEKYLKEMQDEYEGKDKEESSEVSVKNEKSQSVAPTLQNNKLPQSSNTISSGMLASKTDSPTAKPSIFGNQNNTSTFAEKPSGFSFGINSSSSVTSTTSAGFTFGNSSAAKPITTASAGFTFGNKISNVSTGTAGYTLGNNSTSVTTTASTGFTFGITSTSSATTTTASPFSLSPSKTINTNGTASFQFGTGKPFSFSSNITQKAENTKSNDDAQEEEDTPPKVEFTPIAEENSVFDKRCKIFVKKDANFVDKGVGTLYIKKIENTDKHQLLVRANTTLGNVLLNLRLSPAIPTQRMGKNNVMLVCIPTPEAKPPPTPVLVRVKTSEEADELLETINKHKS</sequence>
<feature type="compositionally biased region" description="Basic and acidic residues" evidence="8">
    <location>
        <begin position="300"/>
        <end position="317"/>
    </location>
</feature>
<dbReference type="InterPro" id="IPR011993">
    <property type="entry name" value="PH-like_dom_sf"/>
</dbReference>
<keyword evidence="7" id="KW-0539">Nucleus</keyword>
<evidence type="ECO:0000313" key="10">
    <source>
        <dbReference type="EMBL" id="KAG6450781.1"/>
    </source>
</evidence>
<evidence type="ECO:0000259" key="9">
    <source>
        <dbReference type="PROSITE" id="PS50196"/>
    </source>
</evidence>
<dbReference type="CDD" id="cd13170">
    <property type="entry name" value="RanBD_NUP50"/>
    <property type="match status" value="1"/>
</dbReference>
<keyword evidence="3" id="KW-0509">mRNA transport</keyword>
<dbReference type="PROSITE" id="PS50196">
    <property type="entry name" value="RANBD1"/>
    <property type="match status" value="1"/>
</dbReference>
<reference evidence="10" key="1">
    <citation type="journal article" date="2016" name="Insect Biochem. Mol. Biol.">
        <title>Multifaceted biological insights from a draft genome sequence of the tobacco hornworm moth, Manduca sexta.</title>
        <authorList>
            <person name="Kanost M.R."/>
            <person name="Arrese E.L."/>
            <person name="Cao X."/>
            <person name="Chen Y.R."/>
            <person name="Chellapilla S."/>
            <person name="Goldsmith M.R."/>
            <person name="Grosse-Wilde E."/>
            <person name="Heckel D.G."/>
            <person name="Herndon N."/>
            <person name="Jiang H."/>
            <person name="Papanicolaou A."/>
            <person name="Qu J."/>
            <person name="Soulages J.L."/>
            <person name="Vogel H."/>
            <person name="Walters J."/>
            <person name="Waterhouse R.M."/>
            <person name="Ahn S.J."/>
            <person name="Almeida F.C."/>
            <person name="An C."/>
            <person name="Aqrawi P."/>
            <person name="Bretschneider A."/>
            <person name="Bryant W.B."/>
            <person name="Bucks S."/>
            <person name="Chao H."/>
            <person name="Chevignon G."/>
            <person name="Christen J.M."/>
            <person name="Clarke D.F."/>
            <person name="Dittmer N.T."/>
            <person name="Ferguson L.C.F."/>
            <person name="Garavelou S."/>
            <person name="Gordon K.H.J."/>
            <person name="Gunaratna R.T."/>
            <person name="Han Y."/>
            <person name="Hauser F."/>
            <person name="He Y."/>
            <person name="Heidel-Fischer H."/>
            <person name="Hirsh A."/>
            <person name="Hu Y."/>
            <person name="Jiang H."/>
            <person name="Kalra D."/>
            <person name="Klinner C."/>
            <person name="Konig C."/>
            <person name="Kovar C."/>
            <person name="Kroll A.R."/>
            <person name="Kuwar S.S."/>
            <person name="Lee S.L."/>
            <person name="Lehman R."/>
            <person name="Li K."/>
            <person name="Li Z."/>
            <person name="Liang H."/>
            <person name="Lovelace S."/>
            <person name="Lu Z."/>
            <person name="Mansfield J.H."/>
            <person name="McCulloch K.J."/>
            <person name="Mathew T."/>
            <person name="Morton B."/>
            <person name="Muzny D.M."/>
            <person name="Neunemann D."/>
            <person name="Ongeri F."/>
            <person name="Pauchet Y."/>
            <person name="Pu L.L."/>
            <person name="Pyrousis I."/>
            <person name="Rao X.J."/>
            <person name="Redding A."/>
            <person name="Roesel C."/>
            <person name="Sanchez-Gracia A."/>
            <person name="Schaack S."/>
            <person name="Shukla A."/>
            <person name="Tetreau G."/>
            <person name="Wang Y."/>
            <person name="Xiong G.H."/>
            <person name="Traut W."/>
            <person name="Walsh T.K."/>
            <person name="Worley K.C."/>
            <person name="Wu D."/>
            <person name="Wu W."/>
            <person name="Wu Y.Q."/>
            <person name="Zhang X."/>
            <person name="Zou Z."/>
            <person name="Zucker H."/>
            <person name="Briscoe A.D."/>
            <person name="Burmester T."/>
            <person name="Clem R.J."/>
            <person name="Feyereisen R."/>
            <person name="Grimmelikhuijzen C.J.P."/>
            <person name="Hamodrakas S.J."/>
            <person name="Hansson B.S."/>
            <person name="Huguet E."/>
            <person name="Jermiin L.S."/>
            <person name="Lan Q."/>
            <person name="Lehman H.K."/>
            <person name="Lorenzen M."/>
            <person name="Merzendorfer H."/>
            <person name="Michalopoulos I."/>
            <person name="Morton D.B."/>
            <person name="Muthukrishnan S."/>
            <person name="Oakeshott J.G."/>
            <person name="Palmer W."/>
            <person name="Park Y."/>
            <person name="Passarelli A.L."/>
            <person name="Rozas J."/>
            <person name="Schwartz L.M."/>
            <person name="Smith W."/>
            <person name="Southgate A."/>
            <person name="Vilcinskas A."/>
            <person name="Vogt R."/>
            <person name="Wang P."/>
            <person name="Werren J."/>
            <person name="Yu X.Q."/>
            <person name="Zhou J.J."/>
            <person name="Brown S.J."/>
            <person name="Scherer S.E."/>
            <person name="Richards S."/>
            <person name="Blissard G.W."/>
        </authorList>
    </citation>
    <scope>NUCLEOTIDE SEQUENCE</scope>
</reference>
<dbReference type="GO" id="GO:0051028">
    <property type="term" value="P:mRNA transport"/>
    <property type="evidence" value="ECO:0007669"/>
    <property type="project" value="UniProtKB-KW"/>
</dbReference>
<feature type="region of interest" description="Disordered" evidence="8">
    <location>
        <begin position="492"/>
        <end position="512"/>
    </location>
</feature>
<dbReference type="SMART" id="SM00160">
    <property type="entry name" value="RanBD"/>
    <property type="match status" value="1"/>
</dbReference>
<evidence type="ECO:0000256" key="8">
    <source>
        <dbReference type="SAM" id="MobiDB-lite"/>
    </source>
</evidence>
<keyword evidence="5" id="KW-0811">Translocation</keyword>
<feature type="region of interest" description="Disordered" evidence="8">
    <location>
        <begin position="300"/>
        <end position="362"/>
    </location>
</feature>
<dbReference type="EMBL" id="JH668393">
    <property type="protein sequence ID" value="KAG6450780.1"/>
    <property type="molecule type" value="Genomic_DNA"/>
</dbReference>
<feature type="compositionally biased region" description="Polar residues" evidence="8">
    <location>
        <begin position="322"/>
        <end position="362"/>
    </location>
</feature>
<dbReference type="PANTHER" id="PTHR38697:SF1">
    <property type="entry name" value="NUCLEAR PORE COMPLEX PROTEIN SIMILAR TO S. CEREVISIAE NUP2 (EUROFUNG)"/>
    <property type="match status" value="1"/>
</dbReference>
<evidence type="ECO:0000256" key="3">
    <source>
        <dbReference type="ARBA" id="ARBA00022816"/>
    </source>
</evidence>
<comment type="caution">
    <text evidence="10">The sequence shown here is derived from an EMBL/GenBank/DDBJ whole genome shotgun (WGS) entry which is preliminary data.</text>
</comment>
<organism evidence="10 11">
    <name type="scientific">Manduca sexta</name>
    <name type="common">Tobacco hawkmoth</name>
    <name type="synonym">Tobacco hornworm</name>
    <dbReference type="NCBI Taxonomy" id="7130"/>
    <lineage>
        <taxon>Eukaryota</taxon>
        <taxon>Metazoa</taxon>
        <taxon>Ecdysozoa</taxon>
        <taxon>Arthropoda</taxon>
        <taxon>Hexapoda</taxon>
        <taxon>Insecta</taxon>
        <taxon>Pterygota</taxon>
        <taxon>Neoptera</taxon>
        <taxon>Endopterygota</taxon>
        <taxon>Lepidoptera</taxon>
        <taxon>Glossata</taxon>
        <taxon>Ditrysia</taxon>
        <taxon>Bombycoidea</taxon>
        <taxon>Sphingidae</taxon>
        <taxon>Sphinginae</taxon>
        <taxon>Sphingini</taxon>
        <taxon>Manduca</taxon>
    </lineage>
</organism>
<proteinExistence type="predicted"/>
<accession>A0A921Z3E8</accession>
<dbReference type="InterPro" id="IPR015007">
    <property type="entry name" value="NUP2/50/61"/>
</dbReference>
<dbReference type="PANTHER" id="PTHR38697">
    <property type="entry name" value="NUCLEAR PORE COMPLEX PROTEIN SIMILAR TO S. CEREVISIAE NUP2 (EUROFUNG)"/>
    <property type="match status" value="1"/>
</dbReference>
<dbReference type="EMBL" id="JH668393">
    <property type="protein sequence ID" value="KAG6450782.1"/>
    <property type="molecule type" value="Genomic_DNA"/>
</dbReference>
<keyword evidence="4" id="KW-0653">Protein transport</keyword>
<gene>
    <name evidence="10" type="ORF">O3G_MSEX006747</name>
</gene>